<keyword evidence="3" id="KW-0812">Transmembrane</keyword>
<evidence type="ECO:0000313" key="7">
    <source>
        <dbReference type="EMBL" id="SSX21006.1"/>
    </source>
</evidence>
<dbReference type="PROSITE" id="PS00135">
    <property type="entry name" value="TRYPSIN_SER"/>
    <property type="match status" value="1"/>
</dbReference>
<proteinExistence type="inferred from homology"/>
<evidence type="ECO:0000256" key="3">
    <source>
        <dbReference type="SAM" id="Phobius"/>
    </source>
</evidence>
<name>A0A336LSL7_CULSO</name>
<dbReference type="InterPro" id="IPR033116">
    <property type="entry name" value="TRYPSIN_SER"/>
</dbReference>
<dbReference type="SMART" id="SM00636">
    <property type="entry name" value="Glyco_18"/>
    <property type="match status" value="2"/>
</dbReference>
<dbReference type="PANTHER" id="PTHR11177:SF144">
    <property type="entry name" value="CHITINASE 5"/>
    <property type="match status" value="1"/>
</dbReference>
<dbReference type="InterPro" id="IPR017853">
    <property type="entry name" value="GH"/>
</dbReference>
<dbReference type="PROSITE" id="PS50240">
    <property type="entry name" value="TRYPSIN_DOM"/>
    <property type="match status" value="1"/>
</dbReference>
<dbReference type="Gene3D" id="3.10.50.10">
    <property type="match status" value="2"/>
</dbReference>
<dbReference type="GO" id="GO:0006508">
    <property type="term" value="P:proteolysis"/>
    <property type="evidence" value="ECO:0007669"/>
    <property type="project" value="InterPro"/>
</dbReference>
<evidence type="ECO:0000259" key="5">
    <source>
        <dbReference type="PROSITE" id="PS50240"/>
    </source>
</evidence>
<dbReference type="InterPro" id="IPR009003">
    <property type="entry name" value="Peptidase_S1_PA"/>
</dbReference>
<dbReference type="GO" id="GO:0008061">
    <property type="term" value="F:chitin binding"/>
    <property type="evidence" value="ECO:0007669"/>
    <property type="project" value="InterPro"/>
</dbReference>
<feature type="domain" description="Peptidase S1" evidence="5">
    <location>
        <begin position="90"/>
        <end position="327"/>
    </location>
</feature>
<organism evidence="7">
    <name type="scientific">Culicoides sonorensis</name>
    <name type="common">Biting midge</name>
    <dbReference type="NCBI Taxonomy" id="179676"/>
    <lineage>
        <taxon>Eukaryota</taxon>
        <taxon>Metazoa</taxon>
        <taxon>Ecdysozoa</taxon>
        <taxon>Arthropoda</taxon>
        <taxon>Hexapoda</taxon>
        <taxon>Insecta</taxon>
        <taxon>Pterygota</taxon>
        <taxon>Neoptera</taxon>
        <taxon>Endopterygota</taxon>
        <taxon>Diptera</taxon>
        <taxon>Nematocera</taxon>
        <taxon>Chironomoidea</taxon>
        <taxon>Ceratopogonidae</taxon>
        <taxon>Ceratopogoninae</taxon>
        <taxon>Culicoides</taxon>
        <taxon>Monoculicoides</taxon>
    </lineage>
</organism>
<dbReference type="InterPro" id="IPR029070">
    <property type="entry name" value="Chitinase_insertion_sf"/>
</dbReference>
<accession>A0A336LSL7</accession>
<dbReference type="PROSITE" id="PS51910">
    <property type="entry name" value="GH18_2"/>
    <property type="match status" value="2"/>
</dbReference>
<dbReference type="Pfam" id="PF00089">
    <property type="entry name" value="Trypsin"/>
    <property type="match status" value="1"/>
</dbReference>
<comment type="similarity">
    <text evidence="2">Belongs to the peptidase S1 family. CLIP subfamily.</text>
</comment>
<dbReference type="EMBL" id="UFQT01000156">
    <property type="protein sequence ID" value="SSX21006.1"/>
    <property type="molecule type" value="Genomic_DNA"/>
</dbReference>
<feature type="transmembrane region" description="Helical" evidence="3">
    <location>
        <begin position="1124"/>
        <end position="1145"/>
    </location>
</feature>
<dbReference type="VEuPathDB" id="VectorBase:CSON003228"/>
<dbReference type="SMART" id="SM00020">
    <property type="entry name" value="Tryp_SPc"/>
    <property type="match status" value="1"/>
</dbReference>
<reference evidence="7" key="1">
    <citation type="submission" date="2018-07" db="EMBL/GenBank/DDBJ databases">
        <authorList>
            <person name="Quirk P.G."/>
            <person name="Krulwich T.A."/>
        </authorList>
    </citation>
    <scope>NUCLEOTIDE SEQUENCE</scope>
</reference>
<evidence type="ECO:0000259" key="6">
    <source>
        <dbReference type="PROSITE" id="PS51910"/>
    </source>
</evidence>
<dbReference type="SUPFAM" id="SSF50494">
    <property type="entry name" value="Trypsin-like serine proteases"/>
    <property type="match status" value="1"/>
</dbReference>
<feature type="signal peptide" evidence="4">
    <location>
        <begin position="1"/>
        <end position="20"/>
    </location>
</feature>
<dbReference type="InterPro" id="IPR011583">
    <property type="entry name" value="Chitinase_II/V-like_cat"/>
</dbReference>
<dbReference type="InterPro" id="IPR043504">
    <property type="entry name" value="Peptidase_S1_PA_chymotrypsin"/>
</dbReference>
<dbReference type="AlphaFoldDB" id="A0A336LSL7"/>
<dbReference type="GO" id="GO:0005975">
    <property type="term" value="P:carbohydrate metabolic process"/>
    <property type="evidence" value="ECO:0007669"/>
    <property type="project" value="InterPro"/>
</dbReference>
<dbReference type="GO" id="GO:0004252">
    <property type="term" value="F:serine-type endopeptidase activity"/>
    <property type="evidence" value="ECO:0007669"/>
    <property type="project" value="InterPro"/>
</dbReference>
<gene>
    <name evidence="7" type="primary">CSON003228</name>
</gene>
<feature type="chain" id="PRO_5016328308" evidence="4">
    <location>
        <begin position="21"/>
        <end position="1146"/>
    </location>
</feature>
<sequence>MVNIITIILLFLSKLLSTSSNSIRSPCAEIFQYGKESGKDVGFLEIGVPKTQIYNFNVTLVFNVASDAPLTDNSVKLTLMYNTSQVVRRVLSGNRVSYIVNFEGDALQLSQIYFSGKLVCGIDEVDQPTGDIKIITAFNEFKAGVEVVAEYNRLFKIDISEDKCGYLEKNVVEFSIGGQRAIKLNWPWIASIIDHALFTPVCLWAFYEDIENRPGTIVAFGETEFSDSGDINQLDLHAVSSDTCAKSHEKLASLVNFQTFCAKGPDGTGPCRGDSGGAFMIREGNKWYLRGVVSSGLENEYKECDAENYVVFMDVAKYVDWITNRKHTLKKEQDKPKQIDTRQPIIDSELDRKQQVFCYIGEWHLEITEKIRPGLCSMIYIWFASIDVNGTIQADNVRRLHNFLDLKPRYASKIILSLGGYADYTTKANMGIIAGSPTLRKAFAKSCLDVCKTYDLDGIDIHWEYPNLPDQEGYVEMAREAMKLLNPAGYLLTIGGPADKNRSGPQSGLRIKELSEVTNYINLITHDYHGDSSIHWSGGGLNINAPINAKDQDSVEDTLKRYIDQGVPPGKLTLGIPMYGRWWRLKDKNKITIGSPYIQGKQNDYAFAPAFHDYCRHLNDTSWTVVRPTLEVAPYMYRDRDWISFEDFQSVQDRVDLANKYNLAGVKIWSLEQDDYDNDCKYECEFPLMRTINNRLGRKIDCDFIDPNEKKEDIKEGHRKRTPIRDHELDRERQVFCYISLKENNNFTEYLQPNLCNFITLMSAEVNNDGQIIIKNEENFEKLLMTRPKFTSKILLSLGASGDGATKSSFQLISPHSAKRKAFSEICLAICKKYDLDGIDIHWEFPDQRFKENFISMMRDIQKLLTPAGYLLTVAAPASSYWSSPTNGFDIKRMSLITNYIHLLGHDFHIDDSPDSNGGGTDINAPINADDEDAVEDAIQRYIEIIPANKIILSIPFYGRWWKLQDKNKTDIGSPYKFNYQGTSDGLPAYNEYCSFLNNSVWKIVRPELEVAPYMYFEDNWISFDDVESTKARVKLIEKYKLAGARLYRLDQDDFSNKCKSDCAFPLTRAINNALGNRVDCNFGLNMKIEPKSDEKDQEISNVQLNIEDKTINLGLLVSSGTRALMSISVAKIVFITFFFILFNIN</sequence>
<evidence type="ECO:0000256" key="2">
    <source>
        <dbReference type="ARBA" id="ARBA00024195"/>
    </source>
</evidence>
<dbReference type="InterPro" id="IPR001254">
    <property type="entry name" value="Trypsin_dom"/>
</dbReference>
<dbReference type="GO" id="GO:0005576">
    <property type="term" value="C:extracellular region"/>
    <property type="evidence" value="ECO:0007669"/>
    <property type="project" value="TreeGrafter"/>
</dbReference>
<dbReference type="InterPro" id="IPR001223">
    <property type="entry name" value="Glyco_hydro18_cat"/>
</dbReference>
<dbReference type="GO" id="GO:0006032">
    <property type="term" value="P:chitin catabolic process"/>
    <property type="evidence" value="ECO:0007669"/>
    <property type="project" value="TreeGrafter"/>
</dbReference>
<dbReference type="GO" id="GO:0004568">
    <property type="term" value="F:chitinase activity"/>
    <property type="evidence" value="ECO:0007669"/>
    <property type="project" value="TreeGrafter"/>
</dbReference>
<feature type="domain" description="GH18" evidence="6">
    <location>
        <begin position="733"/>
        <end position="1078"/>
    </location>
</feature>
<dbReference type="Pfam" id="PF00704">
    <property type="entry name" value="Glyco_hydro_18"/>
    <property type="match status" value="2"/>
</dbReference>
<evidence type="ECO:0000256" key="1">
    <source>
        <dbReference type="ARBA" id="ARBA00022729"/>
    </source>
</evidence>
<dbReference type="InterPro" id="IPR050314">
    <property type="entry name" value="Glycosyl_Hydrlase_18"/>
</dbReference>
<dbReference type="Gene3D" id="3.20.20.80">
    <property type="entry name" value="Glycosidases"/>
    <property type="match status" value="2"/>
</dbReference>
<dbReference type="SUPFAM" id="SSF51445">
    <property type="entry name" value="(Trans)glycosidases"/>
    <property type="match status" value="2"/>
</dbReference>
<feature type="domain" description="GH18" evidence="6">
    <location>
        <begin position="354"/>
        <end position="699"/>
    </location>
</feature>
<keyword evidence="3" id="KW-1133">Transmembrane helix</keyword>
<keyword evidence="3" id="KW-0472">Membrane</keyword>
<evidence type="ECO:0000256" key="4">
    <source>
        <dbReference type="SAM" id="SignalP"/>
    </source>
</evidence>
<dbReference type="PANTHER" id="PTHR11177">
    <property type="entry name" value="CHITINASE"/>
    <property type="match status" value="1"/>
</dbReference>
<dbReference type="SUPFAM" id="SSF54556">
    <property type="entry name" value="Chitinase insertion domain"/>
    <property type="match status" value="2"/>
</dbReference>
<protein>
    <submittedName>
        <fullName evidence="7">CSON003228 protein</fullName>
    </submittedName>
</protein>
<keyword evidence="1 4" id="KW-0732">Signal</keyword>
<dbReference type="Gene3D" id="2.40.10.10">
    <property type="entry name" value="Trypsin-like serine proteases"/>
    <property type="match status" value="1"/>
</dbReference>